<dbReference type="AlphaFoldDB" id="A0A2N9HZH2"/>
<name>A0A2N9HZH2_FAGSY</name>
<accession>A0A2N9HZH2</accession>
<gene>
    <name evidence="1" type="ORF">FSB_LOCUS45045</name>
</gene>
<dbReference type="EMBL" id="OIVN01004409">
    <property type="protein sequence ID" value="SPD17163.1"/>
    <property type="molecule type" value="Genomic_DNA"/>
</dbReference>
<sequence>MVYGKFFRKPFSKTRVRLPLDSFHSHSVSALSLSHCLLSSLHCPEPSSHPQPPLAIPSRPQHPGLISAPFLSFSACFLSRPARAQPTRAKPSHPIVHCLTDRPSHRSHCRTARALHRSASPKVTPTVAQLDLI</sequence>
<protein>
    <submittedName>
        <fullName evidence="1">Uncharacterized protein</fullName>
    </submittedName>
</protein>
<reference evidence="1" key="1">
    <citation type="submission" date="2018-02" db="EMBL/GenBank/DDBJ databases">
        <authorList>
            <person name="Cohen D.B."/>
            <person name="Kent A.D."/>
        </authorList>
    </citation>
    <scope>NUCLEOTIDE SEQUENCE</scope>
</reference>
<evidence type="ECO:0000313" key="1">
    <source>
        <dbReference type="EMBL" id="SPD17163.1"/>
    </source>
</evidence>
<proteinExistence type="predicted"/>
<organism evidence="1">
    <name type="scientific">Fagus sylvatica</name>
    <name type="common">Beechnut</name>
    <dbReference type="NCBI Taxonomy" id="28930"/>
    <lineage>
        <taxon>Eukaryota</taxon>
        <taxon>Viridiplantae</taxon>
        <taxon>Streptophyta</taxon>
        <taxon>Embryophyta</taxon>
        <taxon>Tracheophyta</taxon>
        <taxon>Spermatophyta</taxon>
        <taxon>Magnoliopsida</taxon>
        <taxon>eudicotyledons</taxon>
        <taxon>Gunneridae</taxon>
        <taxon>Pentapetalae</taxon>
        <taxon>rosids</taxon>
        <taxon>fabids</taxon>
        <taxon>Fagales</taxon>
        <taxon>Fagaceae</taxon>
        <taxon>Fagus</taxon>
    </lineage>
</organism>